<name>A0A9P0K8G6_ACAOB</name>
<dbReference type="AlphaFoldDB" id="A0A9P0K8G6"/>
<keyword evidence="2" id="KW-1185">Reference proteome</keyword>
<reference evidence="1" key="1">
    <citation type="submission" date="2022-03" db="EMBL/GenBank/DDBJ databases">
        <authorList>
            <person name="Sayadi A."/>
        </authorList>
    </citation>
    <scope>NUCLEOTIDE SEQUENCE</scope>
</reference>
<proteinExistence type="predicted"/>
<comment type="caution">
    <text evidence="1">The sequence shown here is derived from an EMBL/GenBank/DDBJ whole genome shotgun (WGS) entry which is preliminary data.</text>
</comment>
<organism evidence="1 2">
    <name type="scientific">Acanthoscelides obtectus</name>
    <name type="common">Bean weevil</name>
    <name type="synonym">Bruchus obtectus</name>
    <dbReference type="NCBI Taxonomy" id="200917"/>
    <lineage>
        <taxon>Eukaryota</taxon>
        <taxon>Metazoa</taxon>
        <taxon>Ecdysozoa</taxon>
        <taxon>Arthropoda</taxon>
        <taxon>Hexapoda</taxon>
        <taxon>Insecta</taxon>
        <taxon>Pterygota</taxon>
        <taxon>Neoptera</taxon>
        <taxon>Endopterygota</taxon>
        <taxon>Coleoptera</taxon>
        <taxon>Polyphaga</taxon>
        <taxon>Cucujiformia</taxon>
        <taxon>Chrysomeloidea</taxon>
        <taxon>Chrysomelidae</taxon>
        <taxon>Bruchinae</taxon>
        <taxon>Bruchini</taxon>
        <taxon>Acanthoscelides</taxon>
    </lineage>
</organism>
<dbReference type="Proteomes" id="UP001152888">
    <property type="component" value="Unassembled WGS sequence"/>
</dbReference>
<evidence type="ECO:0000313" key="1">
    <source>
        <dbReference type="EMBL" id="CAH1968471.1"/>
    </source>
</evidence>
<evidence type="ECO:0000313" key="2">
    <source>
        <dbReference type="Proteomes" id="UP001152888"/>
    </source>
</evidence>
<protein>
    <submittedName>
        <fullName evidence="1">Uncharacterized protein</fullName>
    </submittedName>
</protein>
<sequence>MLDKKKSNIRGKFAMWVIYLVRIFPSQKGKKKFQSSEICLRIRQEKIRALQTTVTTLIRRIKTLSRLLKLLRSKH</sequence>
<dbReference type="EMBL" id="CAKOFQ010006753">
    <property type="protein sequence ID" value="CAH1968471.1"/>
    <property type="molecule type" value="Genomic_DNA"/>
</dbReference>
<accession>A0A9P0K8G6</accession>
<gene>
    <name evidence="1" type="ORF">ACAOBT_LOCUS7870</name>
</gene>